<dbReference type="AlphaFoldDB" id="X0U789"/>
<dbReference type="EMBL" id="BARS01026527">
    <property type="protein sequence ID" value="GAG01639.1"/>
    <property type="molecule type" value="Genomic_DNA"/>
</dbReference>
<accession>X0U789</accession>
<sequence>MLATNVTESDQVQAALKAECKRDPVFFVEWALGHKTWYKQREILKSVAEN</sequence>
<feature type="non-terminal residue" evidence="1">
    <location>
        <position position="50"/>
    </location>
</feature>
<proteinExistence type="predicted"/>
<protein>
    <submittedName>
        <fullName evidence="1">Uncharacterized protein</fullName>
    </submittedName>
</protein>
<reference evidence="1" key="1">
    <citation type="journal article" date="2014" name="Front. Microbiol.">
        <title>High frequency of phylogenetically diverse reductive dehalogenase-homologous genes in deep subseafloor sedimentary metagenomes.</title>
        <authorList>
            <person name="Kawai M."/>
            <person name="Futagami T."/>
            <person name="Toyoda A."/>
            <person name="Takaki Y."/>
            <person name="Nishi S."/>
            <person name="Hori S."/>
            <person name="Arai W."/>
            <person name="Tsubouchi T."/>
            <person name="Morono Y."/>
            <person name="Uchiyama I."/>
            <person name="Ito T."/>
            <person name="Fujiyama A."/>
            <person name="Inagaki F."/>
            <person name="Takami H."/>
        </authorList>
    </citation>
    <scope>NUCLEOTIDE SEQUENCE</scope>
    <source>
        <strain evidence="1">Expedition CK06-06</strain>
    </source>
</reference>
<organism evidence="1">
    <name type="scientific">marine sediment metagenome</name>
    <dbReference type="NCBI Taxonomy" id="412755"/>
    <lineage>
        <taxon>unclassified sequences</taxon>
        <taxon>metagenomes</taxon>
        <taxon>ecological metagenomes</taxon>
    </lineage>
</organism>
<name>X0U789_9ZZZZ</name>
<evidence type="ECO:0000313" key="1">
    <source>
        <dbReference type="EMBL" id="GAG01639.1"/>
    </source>
</evidence>
<comment type="caution">
    <text evidence="1">The sequence shown here is derived from an EMBL/GenBank/DDBJ whole genome shotgun (WGS) entry which is preliminary data.</text>
</comment>
<gene>
    <name evidence="1" type="ORF">S01H1_41796</name>
</gene>